<keyword evidence="1" id="KW-0812">Transmembrane</keyword>
<keyword evidence="1" id="KW-0472">Membrane</keyword>
<protein>
    <submittedName>
        <fullName evidence="2">Uncharacterized protein</fullName>
    </submittedName>
</protein>
<feature type="transmembrane region" description="Helical" evidence="1">
    <location>
        <begin position="300"/>
        <end position="318"/>
    </location>
</feature>
<keyword evidence="1" id="KW-1133">Transmembrane helix</keyword>
<feature type="transmembrane region" description="Helical" evidence="1">
    <location>
        <begin position="333"/>
        <end position="353"/>
    </location>
</feature>
<dbReference type="EMBL" id="BPVZ01000048">
    <property type="protein sequence ID" value="GKV17692.1"/>
    <property type="molecule type" value="Genomic_DNA"/>
</dbReference>
<evidence type="ECO:0000313" key="3">
    <source>
        <dbReference type="Proteomes" id="UP001054252"/>
    </source>
</evidence>
<feature type="transmembrane region" description="Helical" evidence="1">
    <location>
        <begin position="206"/>
        <end position="224"/>
    </location>
</feature>
<dbReference type="AlphaFoldDB" id="A0AAV5K258"/>
<feature type="transmembrane region" description="Helical" evidence="1">
    <location>
        <begin position="183"/>
        <end position="200"/>
    </location>
</feature>
<proteinExistence type="predicted"/>
<dbReference type="Proteomes" id="UP001054252">
    <property type="component" value="Unassembled WGS sequence"/>
</dbReference>
<reference evidence="2 3" key="1">
    <citation type="journal article" date="2021" name="Commun. Biol.">
        <title>The genome of Shorea leprosula (Dipterocarpaceae) highlights the ecological relevance of drought in aseasonal tropical rainforests.</title>
        <authorList>
            <person name="Ng K.K.S."/>
            <person name="Kobayashi M.J."/>
            <person name="Fawcett J.A."/>
            <person name="Hatakeyama M."/>
            <person name="Paape T."/>
            <person name="Ng C.H."/>
            <person name="Ang C.C."/>
            <person name="Tnah L.H."/>
            <person name="Lee C.T."/>
            <person name="Nishiyama T."/>
            <person name="Sese J."/>
            <person name="O'Brien M.J."/>
            <person name="Copetti D."/>
            <person name="Mohd Noor M.I."/>
            <person name="Ong R.C."/>
            <person name="Putra M."/>
            <person name="Sireger I.Z."/>
            <person name="Indrioko S."/>
            <person name="Kosugi Y."/>
            <person name="Izuno A."/>
            <person name="Isagi Y."/>
            <person name="Lee S.L."/>
            <person name="Shimizu K.K."/>
        </authorList>
    </citation>
    <scope>NUCLEOTIDE SEQUENCE [LARGE SCALE GENOMIC DNA]</scope>
    <source>
        <strain evidence="2">214</strain>
    </source>
</reference>
<name>A0AAV5K258_9ROSI</name>
<organism evidence="2 3">
    <name type="scientific">Rubroshorea leprosula</name>
    <dbReference type="NCBI Taxonomy" id="152421"/>
    <lineage>
        <taxon>Eukaryota</taxon>
        <taxon>Viridiplantae</taxon>
        <taxon>Streptophyta</taxon>
        <taxon>Embryophyta</taxon>
        <taxon>Tracheophyta</taxon>
        <taxon>Spermatophyta</taxon>
        <taxon>Magnoliopsida</taxon>
        <taxon>eudicotyledons</taxon>
        <taxon>Gunneridae</taxon>
        <taxon>Pentapetalae</taxon>
        <taxon>rosids</taxon>
        <taxon>malvids</taxon>
        <taxon>Malvales</taxon>
        <taxon>Dipterocarpaceae</taxon>
        <taxon>Rubroshorea</taxon>
    </lineage>
</organism>
<feature type="transmembrane region" description="Helical" evidence="1">
    <location>
        <begin position="365"/>
        <end position="381"/>
    </location>
</feature>
<gene>
    <name evidence="2" type="ORF">SLEP1_g28161</name>
</gene>
<accession>A0AAV5K258</accession>
<feature type="transmembrane region" description="Helical" evidence="1">
    <location>
        <begin position="267"/>
        <end position="288"/>
    </location>
</feature>
<sequence length="480" mass="54752">MEDMRDSTAVPQIVKIVRMVVKFHPLLTITSLIFKVAFLQDWIEEEVSNQWKILKVYCQSIMTALLDPVIEKMKNLSEALQMYFNNEVAKGQLKATLVGKLALFSATFLLLDTELGSKYDEKGVKTQLLLLAGVHILDNPKLWRELRILRGSCDCTTNSTSNFTFFILALLFARFCVNSLRSLSSMLCIAVYFLCVLVVVRPRTDFGFFNFIIGVIGSITYNLYKLKFPTWIIASTCFVLLSSKSWMDKYWLNLEEDPSTNTIAGSTSVFVIFTSIVVRPALAIFTCSVVKSPMSDYKSWLIKLISVVIWFARFYKFYPNPNSSLPSTNNKGISGLILIVVNVAQGIFAYVVLTCPLADYKDWSFAVISYVVFCFWIRSFFPKDLLPSSTNTKGITGMIWSLLSVTKYGIEVLAGLEPRVHYREWVIAVTCYVLWWVQLRTPFLKDPLQSTTVEFKFLPWWTMAVFSMIQDVVPWIQGGI</sequence>
<comment type="caution">
    <text evidence="2">The sequence shown here is derived from an EMBL/GenBank/DDBJ whole genome shotgun (WGS) entry which is preliminary data.</text>
</comment>
<evidence type="ECO:0000313" key="2">
    <source>
        <dbReference type="EMBL" id="GKV17692.1"/>
    </source>
</evidence>
<keyword evidence="3" id="KW-1185">Reference proteome</keyword>
<evidence type="ECO:0000256" key="1">
    <source>
        <dbReference type="SAM" id="Phobius"/>
    </source>
</evidence>